<protein>
    <submittedName>
        <fullName evidence="1">Uncharacterized protein</fullName>
    </submittedName>
</protein>
<comment type="caution">
    <text evidence="1">The sequence shown here is derived from an EMBL/GenBank/DDBJ whole genome shotgun (WGS) entry which is preliminary data.</text>
</comment>
<gene>
    <name evidence="1" type="ORF">MRB53_020618</name>
</gene>
<sequence>MSIATSIGKPLRLDEITTKQRMFSFTRVLVLLNVAIPSPKTLSVDLEGEGIVQVEVQYESIPCSECLSASHLSTQCPFRMRPDLLKNPAQKVVLIAPPTYGDLESKEGANLQVSPTPEVFPPN</sequence>
<accession>A0ACC2L1A8</accession>
<name>A0ACC2L1A8_PERAE</name>
<organism evidence="1 2">
    <name type="scientific">Persea americana</name>
    <name type="common">Avocado</name>
    <dbReference type="NCBI Taxonomy" id="3435"/>
    <lineage>
        <taxon>Eukaryota</taxon>
        <taxon>Viridiplantae</taxon>
        <taxon>Streptophyta</taxon>
        <taxon>Embryophyta</taxon>
        <taxon>Tracheophyta</taxon>
        <taxon>Spermatophyta</taxon>
        <taxon>Magnoliopsida</taxon>
        <taxon>Magnoliidae</taxon>
        <taxon>Laurales</taxon>
        <taxon>Lauraceae</taxon>
        <taxon>Persea</taxon>
    </lineage>
</organism>
<proteinExistence type="predicted"/>
<evidence type="ECO:0000313" key="2">
    <source>
        <dbReference type="Proteomes" id="UP001234297"/>
    </source>
</evidence>
<evidence type="ECO:0000313" key="1">
    <source>
        <dbReference type="EMBL" id="KAJ8627311.1"/>
    </source>
</evidence>
<dbReference type="EMBL" id="CM056814">
    <property type="protein sequence ID" value="KAJ8627311.1"/>
    <property type="molecule type" value="Genomic_DNA"/>
</dbReference>
<dbReference type="Proteomes" id="UP001234297">
    <property type="component" value="Chromosome 6"/>
</dbReference>
<keyword evidence="2" id="KW-1185">Reference proteome</keyword>
<reference evidence="1 2" key="1">
    <citation type="journal article" date="2022" name="Hortic Res">
        <title>A haplotype resolved chromosomal level avocado genome allows analysis of novel avocado genes.</title>
        <authorList>
            <person name="Nath O."/>
            <person name="Fletcher S.J."/>
            <person name="Hayward A."/>
            <person name="Shaw L.M."/>
            <person name="Masouleh A.K."/>
            <person name="Furtado A."/>
            <person name="Henry R.J."/>
            <person name="Mitter N."/>
        </authorList>
    </citation>
    <scope>NUCLEOTIDE SEQUENCE [LARGE SCALE GENOMIC DNA]</scope>
    <source>
        <strain evidence="2">cv. Hass</strain>
    </source>
</reference>